<dbReference type="Pfam" id="PF03597">
    <property type="entry name" value="FixS"/>
    <property type="match status" value="1"/>
</dbReference>
<keyword evidence="2" id="KW-0472">Membrane</keyword>
<dbReference type="Proteomes" id="UP000700732">
    <property type="component" value="Unassembled WGS sequence"/>
</dbReference>
<dbReference type="EMBL" id="VFIA01000023">
    <property type="protein sequence ID" value="MBC3793121.1"/>
    <property type="molecule type" value="Genomic_DNA"/>
</dbReference>
<dbReference type="PANTHER" id="PTHR41532:SF1">
    <property type="entry name" value="FIXS PROTEIN"/>
    <property type="match status" value="1"/>
</dbReference>
<evidence type="ECO:0000256" key="2">
    <source>
        <dbReference type="SAM" id="Phobius"/>
    </source>
</evidence>
<gene>
    <name evidence="3" type="ORF">FH603_3638</name>
</gene>
<dbReference type="NCBIfam" id="TIGR00847">
    <property type="entry name" value="ccoS"/>
    <property type="match status" value="1"/>
</dbReference>
<keyword evidence="2" id="KW-0812">Transmembrane</keyword>
<keyword evidence="2" id="KW-1133">Transmembrane helix</keyword>
<protein>
    <submittedName>
        <fullName evidence="3">Cbb3-type cytochrome oxidase maturation protein</fullName>
    </submittedName>
</protein>
<accession>A0ABR6WB21</accession>
<evidence type="ECO:0000313" key="4">
    <source>
        <dbReference type="Proteomes" id="UP000700732"/>
    </source>
</evidence>
<dbReference type="PANTHER" id="PTHR41532">
    <property type="entry name" value="FIXS PROTEIN"/>
    <property type="match status" value="1"/>
</dbReference>
<evidence type="ECO:0000256" key="1">
    <source>
        <dbReference type="SAM" id="MobiDB-lite"/>
    </source>
</evidence>
<feature type="region of interest" description="Disordered" evidence="1">
    <location>
        <begin position="47"/>
        <end position="76"/>
    </location>
</feature>
<feature type="transmembrane region" description="Helical" evidence="2">
    <location>
        <begin position="6"/>
        <end position="24"/>
    </location>
</feature>
<comment type="caution">
    <text evidence="3">The sequence shown here is derived from an EMBL/GenBank/DDBJ whole genome shotgun (WGS) entry which is preliminary data.</text>
</comment>
<proteinExistence type="predicted"/>
<dbReference type="InterPro" id="IPR004714">
    <property type="entry name" value="Cyt_oxidase_maturation_cbb3"/>
</dbReference>
<keyword evidence="4" id="KW-1185">Reference proteome</keyword>
<evidence type="ECO:0000313" key="3">
    <source>
        <dbReference type="EMBL" id="MBC3793121.1"/>
    </source>
</evidence>
<dbReference type="RefSeq" id="WP_186738909.1">
    <property type="nucleotide sequence ID" value="NZ_VFIA01000023.1"/>
</dbReference>
<sequence length="76" mass="8496">MSTIFFMIGISLLMALGFLSAFIWSMRTGQQDDLYTPSLRMLLDDTPPDEPALLSEKPMTIDSSHRTIQKNSSTAL</sequence>
<reference evidence="3 4" key="1">
    <citation type="submission" date="2019-06" db="EMBL/GenBank/DDBJ databases">
        <title>Spirosoma utsteinense sp. nov. isolated from Antarctic ice-free soils.</title>
        <authorList>
            <person name="Tahon G."/>
        </authorList>
    </citation>
    <scope>NUCLEOTIDE SEQUENCE [LARGE SCALE GENOMIC DNA]</scope>
    <source>
        <strain evidence="3 4">LMG 31447</strain>
    </source>
</reference>
<name>A0ABR6WB21_9BACT</name>
<organism evidence="3 4">
    <name type="scientific">Spirosoma utsteinense</name>
    <dbReference type="NCBI Taxonomy" id="2585773"/>
    <lineage>
        <taxon>Bacteria</taxon>
        <taxon>Pseudomonadati</taxon>
        <taxon>Bacteroidota</taxon>
        <taxon>Cytophagia</taxon>
        <taxon>Cytophagales</taxon>
        <taxon>Cytophagaceae</taxon>
        <taxon>Spirosoma</taxon>
    </lineage>
</organism>